<organism evidence="3 4">
    <name type="scientific">Chelatococcus sambhunathii</name>
    <dbReference type="NCBI Taxonomy" id="363953"/>
    <lineage>
        <taxon>Bacteria</taxon>
        <taxon>Pseudomonadati</taxon>
        <taxon>Pseudomonadota</taxon>
        <taxon>Alphaproteobacteria</taxon>
        <taxon>Hyphomicrobiales</taxon>
        <taxon>Chelatococcaceae</taxon>
        <taxon>Chelatococcus</taxon>
    </lineage>
</organism>
<protein>
    <submittedName>
        <fullName evidence="3">Uncharacterized protein</fullName>
    </submittedName>
</protein>
<keyword evidence="2" id="KW-1133">Transmembrane helix</keyword>
<gene>
    <name evidence="3" type="ORF">Ga0061061_102179</name>
</gene>
<reference evidence="3 4" key="1">
    <citation type="submission" date="2015-08" db="EMBL/GenBank/DDBJ databases">
        <authorList>
            <person name="Varghese N."/>
        </authorList>
    </citation>
    <scope>NUCLEOTIDE SEQUENCE [LARGE SCALE GENOMIC DNA]</scope>
    <source>
        <strain evidence="3 4">DSM 18167</strain>
    </source>
</reference>
<evidence type="ECO:0000313" key="3">
    <source>
        <dbReference type="EMBL" id="CUA85669.1"/>
    </source>
</evidence>
<feature type="region of interest" description="Disordered" evidence="1">
    <location>
        <begin position="47"/>
        <end position="82"/>
    </location>
</feature>
<keyword evidence="4" id="KW-1185">Reference proteome</keyword>
<sequence length="126" mass="13557">MPDDRAMSGFEPIPAEAVVRLPRSLLQPMVSVPVSQMPVADPAPAVVVPPGERDTPHAIAAGTLSDKDRRDDNVTHLEPRRRPPYFGRRDWTSLAIGAIAVLGVGALVARLHASGWSGFAEMFARP</sequence>
<feature type="compositionally biased region" description="Basic and acidic residues" evidence="1">
    <location>
        <begin position="65"/>
        <end position="82"/>
    </location>
</feature>
<accession>A0ABM9U189</accession>
<evidence type="ECO:0000256" key="1">
    <source>
        <dbReference type="SAM" id="MobiDB-lite"/>
    </source>
</evidence>
<feature type="transmembrane region" description="Helical" evidence="2">
    <location>
        <begin position="91"/>
        <end position="113"/>
    </location>
</feature>
<comment type="caution">
    <text evidence="3">The sequence shown here is derived from an EMBL/GenBank/DDBJ whole genome shotgun (WGS) entry which is preliminary data.</text>
</comment>
<name>A0ABM9U189_9HYPH</name>
<keyword evidence="2" id="KW-0472">Membrane</keyword>
<dbReference type="EMBL" id="CYHC01000002">
    <property type="protein sequence ID" value="CUA85669.1"/>
    <property type="molecule type" value="Genomic_DNA"/>
</dbReference>
<dbReference type="Proteomes" id="UP000182178">
    <property type="component" value="Unassembled WGS sequence"/>
</dbReference>
<evidence type="ECO:0000256" key="2">
    <source>
        <dbReference type="SAM" id="Phobius"/>
    </source>
</evidence>
<proteinExistence type="predicted"/>
<evidence type="ECO:0000313" key="4">
    <source>
        <dbReference type="Proteomes" id="UP000182178"/>
    </source>
</evidence>
<keyword evidence="2" id="KW-0812">Transmembrane</keyword>